<evidence type="ECO:0000313" key="7">
    <source>
        <dbReference type="EMBL" id="CAH1212534.1"/>
    </source>
</evidence>
<keyword evidence="1" id="KW-0678">Repressor</keyword>
<dbReference type="PANTHER" id="PTHR30055:SF226">
    <property type="entry name" value="HTH-TYPE TRANSCRIPTIONAL REGULATOR PKSA"/>
    <property type="match status" value="1"/>
</dbReference>
<dbReference type="PROSITE" id="PS50977">
    <property type="entry name" value="HTH_TETR_2"/>
    <property type="match status" value="1"/>
</dbReference>
<dbReference type="Gene3D" id="1.10.357.10">
    <property type="entry name" value="Tetracycline Repressor, domain 2"/>
    <property type="match status" value="1"/>
</dbReference>
<dbReference type="InterPro" id="IPR036271">
    <property type="entry name" value="Tet_transcr_reg_TetR-rel_C_sf"/>
</dbReference>
<dbReference type="SUPFAM" id="SSF48498">
    <property type="entry name" value="Tetracyclin repressor-like, C-terminal domain"/>
    <property type="match status" value="1"/>
</dbReference>
<evidence type="ECO:0000256" key="1">
    <source>
        <dbReference type="ARBA" id="ARBA00022491"/>
    </source>
</evidence>
<dbReference type="PROSITE" id="PS01081">
    <property type="entry name" value="HTH_TETR_1"/>
    <property type="match status" value="1"/>
</dbReference>
<evidence type="ECO:0000256" key="4">
    <source>
        <dbReference type="ARBA" id="ARBA00023163"/>
    </source>
</evidence>
<accession>A0ABM9CHG2</accession>
<feature type="DNA-binding region" description="H-T-H motif" evidence="5">
    <location>
        <begin position="31"/>
        <end position="50"/>
    </location>
</feature>
<proteinExistence type="predicted"/>
<dbReference type="Pfam" id="PF13977">
    <property type="entry name" value="TetR_C_6"/>
    <property type="match status" value="1"/>
</dbReference>
<dbReference type="SUPFAM" id="SSF46689">
    <property type="entry name" value="Homeodomain-like"/>
    <property type="match status" value="1"/>
</dbReference>
<keyword evidence="3 5" id="KW-0238">DNA-binding</keyword>
<name>A0ABM9CHG2_9BACL</name>
<dbReference type="RefSeq" id="WP_236343926.1">
    <property type="nucleotide sequence ID" value="NZ_CAKMMF010000020.1"/>
</dbReference>
<dbReference type="InterPro" id="IPR001647">
    <property type="entry name" value="HTH_TetR"/>
</dbReference>
<dbReference type="InterPro" id="IPR050109">
    <property type="entry name" value="HTH-type_TetR-like_transc_reg"/>
</dbReference>
<reference evidence="7" key="1">
    <citation type="submission" date="2022-01" db="EMBL/GenBank/DDBJ databases">
        <authorList>
            <person name="Criscuolo A."/>
        </authorList>
    </citation>
    <scope>NUCLEOTIDE SEQUENCE</scope>
    <source>
        <strain evidence="7">CIP111893</strain>
    </source>
</reference>
<evidence type="ECO:0000256" key="3">
    <source>
        <dbReference type="ARBA" id="ARBA00023125"/>
    </source>
</evidence>
<dbReference type="PANTHER" id="PTHR30055">
    <property type="entry name" value="HTH-TYPE TRANSCRIPTIONAL REGULATOR RUTR"/>
    <property type="match status" value="1"/>
</dbReference>
<comment type="caution">
    <text evidence="7">The sequence shown here is derived from an EMBL/GenBank/DDBJ whole genome shotgun (WGS) entry which is preliminary data.</text>
</comment>
<keyword evidence="2" id="KW-0805">Transcription regulation</keyword>
<dbReference type="Proteomes" id="UP000838686">
    <property type="component" value="Unassembled WGS sequence"/>
</dbReference>
<keyword evidence="8" id="KW-1185">Reference proteome</keyword>
<keyword evidence="4" id="KW-0804">Transcription</keyword>
<feature type="domain" description="HTH tetR-type" evidence="6">
    <location>
        <begin position="8"/>
        <end position="68"/>
    </location>
</feature>
<protein>
    <submittedName>
        <fullName evidence="7">HTH-type transcriptional regulator BetI</fullName>
    </submittedName>
</protein>
<organism evidence="7 8">
    <name type="scientific">Paenibacillus plantiphilus</name>
    <dbReference type="NCBI Taxonomy" id="2905650"/>
    <lineage>
        <taxon>Bacteria</taxon>
        <taxon>Bacillati</taxon>
        <taxon>Bacillota</taxon>
        <taxon>Bacilli</taxon>
        <taxon>Bacillales</taxon>
        <taxon>Paenibacillaceae</taxon>
        <taxon>Paenibacillus</taxon>
    </lineage>
</organism>
<evidence type="ECO:0000259" key="6">
    <source>
        <dbReference type="PROSITE" id="PS50977"/>
    </source>
</evidence>
<dbReference type="Pfam" id="PF00440">
    <property type="entry name" value="TetR_N"/>
    <property type="match status" value="1"/>
</dbReference>
<dbReference type="InterPro" id="IPR039538">
    <property type="entry name" value="BetI_C"/>
</dbReference>
<gene>
    <name evidence="7" type="primary">betI_5</name>
    <name evidence="7" type="ORF">PAECIP111893_03556</name>
</gene>
<evidence type="ECO:0000256" key="5">
    <source>
        <dbReference type="PROSITE-ProRule" id="PRU00335"/>
    </source>
</evidence>
<dbReference type="InterPro" id="IPR009057">
    <property type="entry name" value="Homeodomain-like_sf"/>
</dbReference>
<evidence type="ECO:0000313" key="8">
    <source>
        <dbReference type="Proteomes" id="UP000838686"/>
    </source>
</evidence>
<dbReference type="InterPro" id="IPR023772">
    <property type="entry name" value="DNA-bd_HTH_TetR-type_CS"/>
</dbReference>
<sequence>MPKIVDHHKQREKLAEATWRVILRDGMERASVRNIAEEAGLSVGSLRHYFSTQSELLAFSMELVSIRVEKRIKGLPFTGEPIADAQMLLWELLPIDEERSAEMAVWLAFTAKALSDPMLQPLKDRIYAEMKLGMISIIEELFSRYNTAAAATEAEKALEAERLYALLDGLAIHSVMKPSEVNSDVMKSVIAHHIKSICRSDRASD</sequence>
<dbReference type="EMBL" id="CAKMMF010000020">
    <property type="protein sequence ID" value="CAH1212534.1"/>
    <property type="molecule type" value="Genomic_DNA"/>
</dbReference>
<evidence type="ECO:0000256" key="2">
    <source>
        <dbReference type="ARBA" id="ARBA00023015"/>
    </source>
</evidence>